<dbReference type="InterPro" id="IPR029151">
    <property type="entry name" value="Sensor-like_sf"/>
</dbReference>
<proteinExistence type="predicted"/>
<dbReference type="SUPFAM" id="SSF103190">
    <property type="entry name" value="Sensory domain-like"/>
    <property type="match status" value="1"/>
</dbReference>
<keyword evidence="1" id="KW-1133">Transmembrane helix</keyword>
<dbReference type="Gene3D" id="3.30.450.20">
    <property type="entry name" value="PAS domain"/>
    <property type="match status" value="1"/>
</dbReference>
<organism evidence="3">
    <name type="scientific">marine sediment metagenome</name>
    <dbReference type="NCBI Taxonomy" id="412755"/>
    <lineage>
        <taxon>unclassified sequences</taxon>
        <taxon>metagenomes</taxon>
        <taxon>ecological metagenomes</taxon>
    </lineage>
</organism>
<reference evidence="3" key="1">
    <citation type="journal article" date="2015" name="Nature">
        <title>Complex archaea that bridge the gap between prokaryotes and eukaryotes.</title>
        <authorList>
            <person name="Spang A."/>
            <person name="Saw J.H."/>
            <person name="Jorgensen S.L."/>
            <person name="Zaremba-Niedzwiedzka K."/>
            <person name="Martijn J."/>
            <person name="Lind A.E."/>
            <person name="van Eijk R."/>
            <person name="Schleper C."/>
            <person name="Guy L."/>
            <person name="Ettema T.J."/>
        </authorList>
    </citation>
    <scope>NUCLEOTIDE SEQUENCE</scope>
</reference>
<accession>A0A0F9FD28</accession>
<dbReference type="Gene3D" id="6.10.340.10">
    <property type="match status" value="1"/>
</dbReference>
<dbReference type="CDD" id="cd06225">
    <property type="entry name" value="HAMP"/>
    <property type="match status" value="1"/>
</dbReference>
<dbReference type="SUPFAM" id="SSF158472">
    <property type="entry name" value="HAMP domain-like"/>
    <property type="match status" value="1"/>
</dbReference>
<comment type="caution">
    <text evidence="3">The sequence shown here is derived from an EMBL/GenBank/DDBJ whole genome shotgun (WGS) entry which is preliminary data.</text>
</comment>
<gene>
    <name evidence="3" type="ORF">LCGC14_2319330</name>
</gene>
<evidence type="ECO:0000313" key="3">
    <source>
        <dbReference type="EMBL" id="KKL49057.1"/>
    </source>
</evidence>
<name>A0A0F9FD28_9ZZZZ</name>
<keyword evidence="1" id="KW-0472">Membrane</keyword>
<feature type="transmembrane region" description="Helical" evidence="1">
    <location>
        <begin position="311"/>
        <end position="331"/>
    </location>
</feature>
<dbReference type="InterPro" id="IPR003660">
    <property type="entry name" value="HAMP_dom"/>
</dbReference>
<keyword evidence="1" id="KW-0812">Transmembrane</keyword>
<evidence type="ECO:0000256" key="1">
    <source>
        <dbReference type="SAM" id="Phobius"/>
    </source>
</evidence>
<dbReference type="GO" id="GO:0016020">
    <property type="term" value="C:membrane"/>
    <property type="evidence" value="ECO:0007669"/>
    <property type="project" value="InterPro"/>
</dbReference>
<protein>
    <recommendedName>
        <fullName evidence="2">HAMP domain-containing protein</fullName>
    </recommendedName>
</protein>
<feature type="non-terminal residue" evidence="3">
    <location>
        <position position="387"/>
    </location>
</feature>
<evidence type="ECO:0000259" key="2">
    <source>
        <dbReference type="Pfam" id="PF00672"/>
    </source>
</evidence>
<dbReference type="AlphaFoldDB" id="A0A0F9FD28"/>
<dbReference type="GO" id="GO:0007165">
    <property type="term" value="P:signal transduction"/>
    <property type="evidence" value="ECO:0007669"/>
    <property type="project" value="InterPro"/>
</dbReference>
<sequence length="387" mass="42923">MVSIIPVVGITIYSTLTLTDSYTSDRLEQLNAIGHNKADALVNWFGERRGDCDFMTKTPSVRNLAYDAGNYGTGHSHMVMMNAAEEIEEVMQVMINVYGTYTEMYLLNTSGYIVAQQSAEGWGYGHSKGADQSTKEYFTAAYAQRTDEEFTYLSDFRWSSDNEYIQIVTSSVIHDMDGNFVGVVVFYIDSTYVDALMQATEGLGSSGETYLVNHEGYWLTVSKFDYYTAETGLYNDLSEIILTEQLTSVGIVAALANKIDTKKPATRDYRGIHVMGSYSYLLINSEGLPWILVAEIDVSEALKVVNDLTTISIWIVVIIGVIVAVIGYVIAKKFTDPIIKLNTLSIRVAEGDLIHIGDDGKVRKGNDEIAVLGRSFGTMTENIRDII</sequence>
<dbReference type="Pfam" id="PF00672">
    <property type="entry name" value="HAMP"/>
    <property type="match status" value="1"/>
</dbReference>
<feature type="domain" description="HAMP" evidence="2">
    <location>
        <begin position="330"/>
        <end position="385"/>
    </location>
</feature>
<dbReference type="EMBL" id="LAZR01033100">
    <property type="protein sequence ID" value="KKL49057.1"/>
    <property type="molecule type" value="Genomic_DNA"/>
</dbReference>